<name>A0A8S5UEV1_9CAUD</name>
<accession>A0A8S5UEV1</accession>
<evidence type="ECO:0000313" key="1">
    <source>
        <dbReference type="EMBL" id="DAF93000.1"/>
    </source>
</evidence>
<organism evidence="1">
    <name type="scientific">Siphoviridae sp. ctN5F10</name>
    <dbReference type="NCBI Taxonomy" id="2825465"/>
    <lineage>
        <taxon>Viruses</taxon>
        <taxon>Duplodnaviria</taxon>
        <taxon>Heunggongvirae</taxon>
        <taxon>Uroviricota</taxon>
        <taxon>Caudoviricetes</taxon>
    </lineage>
</organism>
<dbReference type="EMBL" id="BK016078">
    <property type="protein sequence ID" value="DAF93000.1"/>
    <property type="molecule type" value="Genomic_DNA"/>
</dbReference>
<proteinExistence type="predicted"/>
<protein>
    <submittedName>
        <fullName evidence="1">Uncharacterized protein</fullName>
    </submittedName>
</protein>
<reference evidence="1" key="1">
    <citation type="journal article" date="2021" name="Proc. Natl. Acad. Sci. U.S.A.">
        <title>A Catalog of Tens of Thousands of Viruses from Human Metagenomes Reveals Hidden Associations with Chronic Diseases.</title>
        <authorList>
            <person name="Tisza M.J."/>
            <person name="Buck C.B."/>
        </authorList>
    </citation>
    <scope>NUCLEOTIDE SEQUENCE</scope>
    <source>
        <strain evidence="1">CtN5F10</strain>
    </source>
</reference>
<sequence length="134" mass="14561">MREEKAYTLREMTADDVFPMFKIISGIALKEFKAAFESDDVKAAIAAMTGGEVEGEKPDAAAIGITIAVSIADVIFSNLPKCKADIYKLLSGLSGLPMKDIAALPMPVFMDMVVDTIKKEEFKDFFGAAARLFK</sequence>